<proteinExistence type="inferred from homology"/>
<evidence type="ECO:0000313" key="3">
    <source>
        <dbReference type="Proteomes" id="UP000029964"/>
    </source>
</evidence>
<dbReference type="PANTHER" id="PTHR28047:SF5">
    <property type="entry name" value="PROTEIN DCG1"/>
    <property type="match status" value="1"/>
</dbReference>
<dbReference type="InterPro" id="IPR015942">
    <property type="entry name" value="Asp/Glu/hydantoin_racemase"/>
</dbReference>
<organism evidence="2 3">
    <name type="scientific">Hapsidospora chrysogenum (strain ATCC 11550 / CBS 779.69 / DSM 880 / IAM 14645 / JCM 23072 / IMI 49137)</name>
    <name type="common">Acremonium chrysogenum</name>
    <dbReference type="NCBI Taxonomy" id="857340"/>
    <lineage>
        <taxon>Eukaryota</taxon>
        <taxon>Fungi</taxon>
        <taxon>Dikarya</taxon>
        <taxon>Ascomycota</taxon>
        <taxon>Pezizomycotina</taxon>
        <taxon>Sordariomycetes</taxon>
        <taxon>Hypocreomycetidae</taxon>
        <taxon>Hypocreales</taxon>
        <taxon>Bionectriaceae</taxon>
        <taxon>Hapsidospora</taxon>
    </lineage>
</organism>
<dbReference type="AlphaFoldDB" id="A0A086SY45"/>
<evidence type="ECO:0000256" key="1">
    <source>
        <dbReference type="ARBA" id="ARBA00038414"/>
    </source>
</evidence>
<gene>
    <name evidence="2" type="ORF">ACRE_072640</name>
</gene>
<dbReference type="STRING" id="857340.A0A086SY45"/>
<evidence type="ECO:0008006" key="4">
    <source>
        <dbReference type="Google" id="ProtNLM"/>
    </source>
</evidence>
<comment type="similarity">
    <text evidence="1">Belongs to the HyuE racemase family.</text>
</comment>
<dbReference type="Pfam" id="PF01177">
    <property type="entry name" value="Asp_Glu_race"/>
    <property type="match status" value="1"/>
</dbReference>
<dbReference type="Gene3D" id="3.40.50.12500">
    <property type="match status" value="1"/>
</dbReference>
<keyword evidence="3" id="KW-1185">Reference proteome</keyword>
<dbReference type="InterPro" id="IPR053714">
    <property type="entry name" value="Iso_Racemase_Enz_sf"/>
</dbReference>
<dbReference type="OrthoDB" id="412018at2759"/>
<name>A0A086SY45_HAPC1</name>
<dbReference type="GO" id="GO:0047661">
    <property type="term" value="F:amino-acid racemase activity"/>
    <property type="evidence" value="ECO:0007669"/>
    <property type="project" value="InterPro"/>
</dbReference>
<accession>A0A086SY45</accession>
<protein>
    <recommendedName>
        <fullName evidence="4">Hydantoin racemase-like protein</fullName>
    </recommendedName>
</protein>
<evidence type="ECO:0000313" key="2">
    <source>
        <dbReference type="EMBL" id="KFH42027.1"/>
    </source>
</evidence>
<dbReference type="EMBL" id="JPKY01000107">
    <property type="protein sequence ID" value="KFH42027.1"/>
    <property type="molecule type" value="Genomic_DNA"/>
</dbReference>
<reference evidence="3" key="1">
    <citation type="journal article" date="2014" name="Genome Announc.">
        <title>Genome sequence and annotation of Acremonium chrysogenum, producer of the beta-lactam antibiotic cephalosporin C.</title>
        <authorList>
            <person name="Terfehr D."/>
            <person name="Dahlmann T.A."/>
            <person name="Specht T."/>
            <person name="Zadra I."/>
            <person name="Kuernsteiner H."/>
            <person name="Kueck U."/>
        </authorList>
    </citation>
    <scope>NUCLEOTIDE SEQUENCE [LARGE SCALE GENOMIC DNA]</scope>
    <source>
        <strain evidence="3">ATCC 11550 / CBS 779.69 / DSM 880 / IAM 14645 / JCM 23072 / IMI 49137</strain>
    </source>
</reference>
<dbReference type="Proteomes" id="UP000029964">
    <property type="component" value="Unassembled WGS sequence"/>
</dbReference>
<sequence>MGGGSSYDGRSGQPTRILIINPNSSQEMTKGMLAAVEKMSLGDAIRVSSYTAPDPAPASINNGEDIEASDKVVFADADAGKMRLDEYDAAIVACYSVHTLVTKLPHLSPQLAVTGIFEASITTAQLLLRPHSSEKWGIVTTGKFWEDHLSAGVKSFLGLDKEGPNSSNFAGVFSTGLDAGDFHNVPQEEVDAKLRDATRRLLQPGDVKCIVMGCAGMAGLEDIIRSTARDILGPEAAEKLYVVDGVKAGVLQVEQMVRSKQYFT</sequence>
<comment type="caution">
    <text evidence="2">The sequence shown here is derived from an EMBL/GenBank/DDBJ whole genome shotgun (WGS) entry which is preliminary data.</text>
</comment>
<dbReference type="PANTHER" id="PTHR28047">
    <property type="entry name" value="PROTEIN DCG1"/>
    <property type="match status" value="1"/>
</dbReference>
<dbReference type="HOGENOM" id="CLU_053002_1_1_1"/>
<dbReference type="InterPro" id="IPR052186">
    <property type="entry name" value="Hydantoin_racemase-like"/>
</dbReference>